<reference evidence="3" key="1">
    <citation type="journal article" date="2015" name="Proc. Natl. Acad. Sci. U.S.A.">
        <title>Genome sequencing of adzuki bean (Vigna angularis) provides insight into high starch and low fat accumulation and domestication.</title>
        <authorList>
            <person name="Yang K."/>
            <person name="Tian Z."/>
            <person name="Chen C."/>
            <person name="Luo L."/>
            <person name="Zhao B."/>
            <person name="Wang Z."/>
            <person name="Yu L."/>
            <person name="Li Y."/>
            <person name="Sun Y."/>
            <person name="Li W."/>
            <person name="Chen Y."/>
            <person name="Li Y."/>
            <person name="Zhang Y."/>
            <person name="Ai D."/>
            <person name="Zhao J."/>
            <person name="Shang C."/>
            <person name="Ma Y."/>
            <person name="Wu B."/>
            <person name="Wang M."/>
            <person name="Gao L."/>
            <person name="Sun D."/>
            <person name="Zhang P."/>
            <person name="Guo F."/>
            <person name="Wang W."/>
            <person name="Li Y."/>
            <person name="Wang J."/>
            <person name="Varshney R.K."/>
            <person name="Wang J."/>
            <person name="Ling H.Q."/>
            <person name="Wan P."/>
        </authorList>
    </citation>
    <scope>NUCLEOTIDE SEQUENCE</scope>
    <source>
        <strain evidence="3">cv. Jingnong 6</strain>
    </source>
</reference>
<evidence type="ECO:0000313" key="2">
    <source>
        <dbReference type="EMBL" id="KOM35435.1"/>
    </source>
</evidence>
<dbReference type="Proteomes" id="UP000053144">
    <property type="component" value="Chromosome 2"/>
</dbReference>
<dbReference type="AlphaFoldDB" id="A0A0L9TY10"/>
<accession>A0A0L9TY10</accession>
<sequence length="65" mass="7127">MCSGISGRTGPRPALRFGEKVLVSQLRKEERSGISMFVRQEHRDGGGSEGGRREKQPATEVSLLN</sequence>
<dbReference type="Gramene" id="KOM35435">
    <property type="protein sequence ID" value="KOM35435"/>
    <property type="gene ID" value="LR48_Vigan02g158500"/>
</dbReference>
<evidence type="ECO:0000256" key="1">
    <source>
        <dbReference type="SAM" id="MobiDB-lite"/>
    </source>
</evidence>
<dbReference type="EMBL" id="CM003372">
    <property type="protein sequence ID" value="KOM35435.1"/>
    <property type="molecule type" value="Genomic_DNA"/>
</dbReference>
<organism evidence="2 3">
    <name type="scientific">Phaseolus angularis</name>
    <name type="common">Azuki bean</name>
    <name type="synonym">Vigna angularis</name>
    <dbReference type="NCBI Taxonomy" id="3914"/>
    <lineage>
        <taxon>Eukaryota</taxon>
        <taxon>Viridiplantae</taxon>
        <taxon>Streptophyta</taxon>
        <taxon>Embryophyta</taxon>
        <taxon>Tracheophyta</taxon>
        <taxon>Spermatophyta</taxon>
        <taxon>Magnoliopsida</taxon>
        <taxon>eudicotyledons</taxon>
        <taxon>Gunneridae</taxon>
        <taxon>Pentapetalae</taxon>
        <taxon>rosids</taxon>
        <taxon>fabids</taxon>
        <taxon>Fabales</taxon>
        <taxon>Fabaceae</taxon>
        <taxon>Papilionoideae</taxon>
        <taxon>50 kb inversion clade</taxon>
        <taxon>NPAAA clade</taxon>
        <taxon>indigoferoid/millettioid clade</taxon>
        <taxon>Phaseoleae</taxon>
        <taxon>Vigna</taxon>
    </lineage>
</organism>
<name>A0A0L9TY10_PHAAN</name>
<proteinExistence type="predicted"/>
<feature type="region of interest" description="Disordered" evidence="1">
    <location>
        <begin position="33"/>
        <end position="65"/>
    </location>
</feature>
<gene>
    <name evidence="2" type="ORF">LR48_Vigan02g158500</name>
</gene>
<evidence type="ECO:0000313" key="3">
    <source>
        <dbReference type="Proteomes" id="UP000053144"/>
    </source>
</evidence>
<feature type="compositionally biased region" description="Basic and acidic residues" evidence="1">
    <location>
        <begin position="39"/>
        <end position="57"/>
    </location>
</feature>
<protein>
    <submittedName>
        <fullName evidence="2">Uncharacterized protein</fullName>
    </submittedName>
</protein>